<dbReference type="InterPro" id="IPR003661">
    <property type="entry name" value="HisK_dim/P_dom"/>
</dbReference>
<dbReference type="CDD" id="cd00082">
    <property type="entry name" value="HisKA"/>
    <property type="match status" value="1"/>
</dbReference>
<keyword evidence="8" id="KW-0812">Transmembrane</keyword>
<feature type="compositionally biased region" description="Basic and acidic residues" evidence="7">
    <location>
        <begin position="530"/>
        <end position="539"/>
    </location>
</feature>
<dbReference type="STRING" id="74348.SAMN04488523_107109"/>
<dbReference type="InterPro" id="IPR004358">
    <property type="entry name" value="Sig_transdc_His_kin-like_C"/>
</dbReference>
<dbReference type="PANTHER" id="PTHR43711:SF1">
    <property type="entry name" value="HISTIDINE KINASE 1"/>
    <property type="match status" value="1"/>
</dbReference>
<evidence type="ECO:0000313" key="12">
    <source>
        <dbReference type="EMBL" id="SFE44160.1"/>
    </source>
</evidence>
<dbReference type="FunFam" id="3.30.565.10:FF:000006">
    <property type="entry name" value="Sensor histidine kinase WalK"/>
    <property type="match status" value="1"/>
</dbReference>
<dbReference type="GO" id="GO:0000155">
    <property type="term" value="F:phosphorelay sensor kinase activity"/>
    <property type="evidence" value="ECO:0007669"/>
    <property type="project" value="InterPro"/>
</dbReference>
<dbReference type="AlphaFoldDB" id="A0A1I2AMS2"/>
<dbReference type="InterPro" id="IPR000014">
    <property type="entry name" value="PAS"/>
</dbReference>
<evidence type="ECO:0000256" key="8">
    <source>
        <dbReference type="SAM" id="Phobius"/>
    </source>
</evidence>
<reference evidence="12 13" key="1">
    <citation type="submission" date="2016-10" db="EMBL/GenBank/DDBJ databases">
        <authorList>
            <person name="de Groot N.N."/>
        </authorList>
    </citation>
    <scope>NUCLEOTIDE SEQUENCE [LARGE SCALE GENOMIC DNA]</scope>
    <source>
        <strain evidence="12 13">DSM 11443</strain>
    </source>
</reference>
<dbReference type="InterPro" id="IPR035965">
    <property type="entry name" value="PAS-like_dom_sf"/>
</dbReference>
<organism evidence="12 13">
    <name type="scientific">Sulfitobacter brevis</name>
    <dbReference type="NCBI Taxonomy" id="74348"/>
    <lineage>
        <taxon>Bacteria</taxon>
        <taxon>Pseudomonadati</taxon>
        <taxon>Pseudomonadota</taxon>
        <taxon>Alphaproteobacteria</taxon>
        <taxon>Rhodobacterales</taxon>
        <taxon>Roseobacteraceae</taxon>
        <taxon>Sulfitobacter</taxon>
    </lineage>
</organism>
<dbReference type="Pfam" id="PF13426">
    <property type="entry name" value="PAS_9"/>
    <property type="match status" value="1"/>
</dbReference>
<dbReference type="Gene3D" id="3.30.450.20">
    <property type="entry name" value="PAS domain"/>
    <property type="match status" value="2"/>
</dbReference>
<name>A0A1I2AMS2_9RHOB</name>
<proteinExistence type="predicted"/>
<dbReference type="PRINTS" id="PR00344">
    <property type="entry name" value="BCTRLSENSOR"/>
</dbReference>
<keyword evidence="13" id="KW-1185">Reference proteome</keyword>
<evidence type="ECO:0000259" key="10">
    <source>
        <dbReference type="PROSITE" id="PS50112"/>
    </source>
</evidence>
<evidence type="ECO:0000259" key="9">
    <source>
        <dbReference type="PROSITE" id="PS50109"/>
    </source>
</evidence>
<feature type="domain" description="PAC" evidence="11">
    <location>
        <begin position="140"/>
        <end position="192"/>
    </location>
</feature>
<dbReference type="SMART" id="SM00387">
    <property type="entry name" value="HATPase_c"/>
    <property type="match status" value="1"/>
</dbReference>
<feature type="domain" description="Histidine kinase" evidence="9">
    <location>
        <begin position="313"/>
        <end position="532"/>
    </location>
</feature>
<accession>A0A1I2AMS2</accession>
<keyword evidence="4" id="KW-0808">Transferase</keyword>
<sequence>MSQLEHFKTTVGGLALGAVLAGGWHSVTTALLGSTSALPAFGAIALASVVPILLVQKSVRRSARNAERTLLQRLAVLDLHAIVNVVDQNSILTEVNDHLLKLTGFSREELIGQPVSHLYDPDDHDFTNSILGEIKQGRSWQGETPLRRADGTIFYTQTTVLPLMDEKGNWCGSISARTDVTQHKKLLAERDTALTLHELRDDVWIVDEKTLHFRYMNRTAMARFGWSENEYSEKSLVDLAVEQETGPILDACAALHRTGELIAHHEMSVLGSHFDVTIKLLRNKRSSGRFLILLNDISDRLAQEQLKADFISMVSHELRSPLTSIKGSMGLLLSGAAGDVPSKAKSLLEISHRNADRLVLIINDILDLEKITTGRMEFTMCDVDLDELVKEAIAASAVTTKNFGQRVLFDGVQGSEVIYTDPNRIIQVLTNLISNASKFSRPNGIIHVSCVEGPRGMTLTVRDEGAGIPAEDQHKVFKRFADLSNSDRSGKGGTGLGLSICKAIVESLGGSIGFESHPGSGSSFHFVLPSDKDDREKGNHAAQRRVSG</sequence>
<dbReference type="InterPro" id="IPR036890">
    <property type="entry name" value="HATPase_C_sf"/>
</dbReference>
<dbReference type="PROSITE" id="PS50113">
    <property type="entry name" value="PAC"/>
    <property type="match status" value="1"/>
</dbReference>
<gene>
    <name evidence="12" type="ORF">SAMN04488523_107109</name>
</gene>
<dbReference type="InterPro" id="IPR000700">
    <property type="entry name" value="PAS-assoc_C"/>
</dbReference>
<protein>
    <recommendedName>
        <fullName evidence="2">histidine kinase</fullName>
        <ecNumber evidence="2">2.7.13.3</ecNumber>
    </recommendedName>
</protein>
<keyword evidence="6" id="KW-0902">Two-component regulatory system</keyword>
<dbReference type="Pfam" id="PF00512">
    <property type="entry name" value="HisKA"/>
    <property type="match status" value="1"/>
</dbReference>
<comment type="catalytic activity">
    <reaction evidence="1">
        <text>ATP + protein L-histidine = ADP + protein N-phospho-L-histidine.</text>
        <dbReference type="EC" id="2.7.13.3"/>
    </reaction>
</comment>
<evidence type="ECO:0000256" key="7">
    <source>
        <dbReference type="SAM" id="MobiDB-lite"/>
    </source>
</evidence>
<feature type="transmembrane region" description="Helical" evidence="8">
    <location>
        <begin position="12"/>
        <end position="32"/>
    </location>
</feature>
<dbReference type="SMART" id="SM00091">
    <property type="entry name" value="PAS"/>
    <property type="match status" value="2"/>
</dbReference>
<evidence type="ECO:0000313" key="13">
    <source>
        <dbReference type="Proteomes" id="UP000198977"/>
    </source>
</evidence>
<dbReference type="SUPFAM" id="SSF55785">
    <property type="entry name" value="PYP-like sensor domain (PAS domain)"/>
    <property type="match status" value="2"/>
</dbReference>
<dbReference type="InterPro" id="IPR005467">
    <property type="entry name" value="His_kinase_dom"/>
</dbReference>
<evidence type="ECO:0000256" key="3">
    <source>
        <dbReference type="ARBA" id="ARBA00022553"/>
    </source>
</evidence>
<evidence type="ECO:0000259" key="11">
    <source>
        <dbReference type="PROSITE" id="PS50113"/>
    </source>
</evidence>
<dbReference type="OrthoDB" id="7179697at2"/>
<dbReference type="RefSeq" id="WP_093923945.1">
    <property type="nucleotide sequence ID" value="NZ_FOMW01000007.1"/>
</dbReference>
<dbReference type="Gene3D" id="3.30.565.10">
    <property type="entry name" value="Histidine kinase-like ATPase, C-terminal domain"/>
    <property type="match status" value="1"/>
</dbReference>
<evidence type="ECO:0000256" key="4">
    <source>
        <dbReference type="ARBA" id="ARBA00022679"/>
    </source>
</evidence>
<dbReference type="PANTHER" id="PTHR43711">
    <property type="entry name" value="TWO-COMPONENT HISTIDINE KINASE"/>
    <property type="match status" value="1"/>
</dbReference>
<evidence type="ECO:0000256" key="6">
    <source>
        <dbReference type="ARBA" id="ARBA00023012"/>
    </source>
</evidence>
<feature type="domain" description="PAS" evidence="10">
    <location>
        <begin position="66"/>
        <end position="138"/>
    </location>
</feature>
<evidence type="ECO:0000256" key="1">
    <source>
        <dbReference type="ARBA" id="ARBA00000085"/>
    </source>
</evidence>
<evidence type="ECO:0000256" key="2">
    <source>
        <dbReference type="ARBA" id="ARBA00012438"/>
    </source>
</evidence>
<dbReference type="CDD" id="cd00130">
    <property type="entry name" value="PAS"/>
    <property type="match status" value="1"/>
</dbReference>
<dbReference type="InterPro" id="IPR050736">
    <property type="entry name" value="Sensor_HK_Regulatory"/>
</dbReference>
<feature type="transmembrane region" description="Helical" evidence="8">
    <location>
        <begin position="38"/>
        <end position="55"/>
    </location>
</feature>
<dbReference type="PROSITE" id="PS50112">
    <property type="entry name" value="PAS"/>
    <property type="match status" value="1"/>
</dbReference>
<dbReference type="EMBL" id="FOMW01000007">
    <property type="protein sequence ID" value="SFE44160.1"/>
    <property type="molecule type" value="Genomic_DNA"/>
</dbReference>
<keyword evidence="3" id="KW-0597">Phosphoprotein</keyword>
<keyword evidence="8" id="KW-0472">Membrane</keyword>
<dbReference type="Gene3D" id="1.10.287.130">
    <property type="match status" value="1"/>
</dbReference>
<dbReference type="NCBIfam" id="TIGR00229">
    <property type="entry name" value="sensory_box"/>
    <property type="match status" value="1"/>
</dbReference>
<feature type="region of interest" description="Disordered" evidence="7">
    <location>
        <begin position="524"/>
        <end position="548"/>
    </location>
</feature>
<evidence type="ECO:0000256" key="5">
    <source>
        <dbReference type="ARBA" id="ARBA00022777"/>
    </source>
</evidence>
<dbReference type="SMART" id="SM00388">
    <property type="entry name" value="HisKA"/>
    <property type="match status" value="1"/>
</dbReference>
<keyword evidence="8" id="KW-1133">Transmembrane helix</keyword>
<dbReference type="Proteomes" id="UP000198977">
    <property type="component" value="Unassembled WGS sequence"/>
</dbReference>
<dbReference type="PROSITE" id="PS50109">
    <property type="entry name" value="HIS_KIN"/>
    <property type="match status" value="1"/>
</dbReference>
<dbReference type="Pfam" id="PF02518">
    <property type="entry name" value="HATPase_c"/>
    <property type="match status" value="1"/>
</dbReference>
<dbReference type="EC" id="2.7.13.3" evidence="2"/>
<dbReference type="InterPro" id="IPR036097">
    <property type="entry name" value="HisK_dim/P_sf"/>
</dbReference>
<dbReference type="CDD" id="cd00075">
    <property type="entry name" value="HATPase"/>
    <property type="match status" value="1"/>
</dbReference>
<keyword evidence="5 12" id="KW-0418">Kinase</keyword>
<dbReference type="SUPFAM" id="SSF47384">
    <property type="entry name" value="Homodimeric domain of signal transducing histidine kinase"/>
    <property type="match status" value="1"/>
</dbReference>
<dbReference type="InterPro" id="IPR003594">
    <property type="entry name" value="HATPase_dom"/>
</dbReference>
<dbReference type="SUPFAM" id="SSF55874">
    <property type="entry name" value="ATPase domain of HSP90 chaperone/DNA topoisomerase II/histidine kinase"/>
    <property type="match status" value="1"/>
</dbReference>